<keyword evidence="2" id="KW-0472">Membrane</keyword>
<evidence type="ECO:0000313" key="3">
    <source>
        <dbReference type="EMBL" id="AVM81147.1"/>
    </source>
</evidence>
<geneLocation type="mitochondrion" evidence="3"/>
<dbReference type="InterPro" id="IPR001790">
    <property type="entry name" value="Ribosomal_uL10"/>
</dbReference>
<keyword evidence="2" id="KW-1133">Transmembrane helix</keyword>
<sequence>MKLIQTKFKKIFECKNVVSLVQIQKLNNKKLLSIKKKLSKKDIKLKFTSSKYIKIMLSNLISINFYLLLQGEIFILYSNHKNWGALYKDCELIFDNFYVFTVFVSGRFFSPLNFKDEKVYLLQFLKNKSWIKLFNILSFVNDTAINLIQIKFRKLFNIISKLSNEK</sequence>
<gene>
    <name evidence="3" type="primary">orf166</name>
    <name evidence="3" type="ORF">StoMt_p018</name>
</gene>
<feature type="transmembrane region" description="Helical" evidence="2">
    <location>
        <begin position="97"/>
        <end position="114"/>
    </location>
</feature>
<evidence type="ECO:0008006" key="4">
    <source>
        <dbReference type="Google" id="ProtNLM"/>
    </source>
</evidence>
<dbReference type="RefSeq" id="YP_009476654.1">
    <property type="nucleotide sequence ID" value="NC_037452.1"/>
</dbReference>
<keyword evidence="3" id="KW-0496">Mitochondrion</keyword>
<dbReference type="EMBL" id="MG680943">
    <property type="protein sequence ID" value="AVM81147.1"/>
    <property type="molecule type" value="Genomic_DNA"/>
</dbReference>
<dbReference type="AlphaFoldDB" id="A0A2P1G860"/>
<evidence type="ECO:0000256" key="2">
    <source>
        <dbReference type="SAM" id="Phobius"/>
    </source>
</evidence>
<accession>A0A2P1G860</accession>
<dbReference type="Gene3D" id="3.30.70.1730">
    <property type="match status" value="1"/>
</dbReference>
<feature type="transmembrane region" description="Helical" evidence="2">
    <location>
        <begin position="55"/>
        <end position="77"/>
    </location>
</feature>
<reference evidence="3" key="1">
    <citation type="journal article" date="2018" name="BMC Genomics">
        <title>Comparative mitochondrial genomics of cryptophyte algae: gene shuffling and dynamic mobile genetic elements.</title>
        <authorList>
            <person name="Kim J.I."/>
            <person name="Yoon H.S."/>
            <person name="Yi G."/>
            <person name="Shin W."/>
            <person name="Archibald J.M."/>
        </authorList>
    </citation>
    <scope>NUCLEOTIDE SEQUENCE</scope>
    <source>
        <strain evidence="3">CCMP1868</strain>
    </source>
</reference>
<dbReference type="InterPro" id="IPR043141">
    <property type="entry name" value="Ribosomal_uL10-like_sf"/>
</dbReference>
<proteinExistence type="inferred from homology"/>
<organism evidence="3">
    <name type="scientific">Storeatula sp. CCMP1868</name>
    <dbReference type="NCBI Taxonomy" id="195070"/>
    <lineage>
        <taxon>Eukaryota</taxon>
        <taxon>Cryptophyceae</taxon>
        <taxon>Pyrenomonadales</taxon>
        <taxon>Pyrenomonadaceae</taxon>
        <taxon>Storeatula</taxon>
    </lineage>
</organism>
<dbReference type="SUPFAM" id="SSF160369">
    <property type="entry name" value="Ribosomal protein L10-like"/>
    <property type="match status" value="1"/>
</dbReference>
<protein>
    <recommendedName>
        <fullName evidence="4">Ribosomal protein L10</fullName>
    </recommendedName>
</protein>
<name>A0A2P1G860_9CRYP</name>
<dbReference type="GeneID" id="36493060"/>
<evidence type="ECO:0000256" key="1">
    <source>
        <dbReference type="ARBA" id="ARBA00008889"/>
    </source>
</evidence>
<comment type="similarity">
    <text evidence="1">Belongs to the universal ribosomal protein uL10 family.</text>
</comment>
<dbReference type="Pfam" id="PF00466">
    <property type="entry name" value="Ribosomal_L10"/>
    <property type="match status" value="1"/>
</dbReference>
<keyword evidence="2" id="KW-0812">Transmembrane</keyword>